<dbReference type="STRING" id="83219.PM02_18105"/>
<proteinExistence type="predicted"/>
<accession>A0A061SLI9</accession>
<keyword evidence="3" id="KW-1185">Reference proteome</keyword>
<dbReference type="Proteomes" id="UP000027337">
    <property type="component" value="Unassembled WGS sequence"/>
</dbReference>
<gene>
    <name evidence="2" type="ORF">PM02_18105</name>
</gene>
<evidence type="ECO:0000313" key="3">
    <source>
        <dbReference type="Proteomes" id="UP000027337"/>
    </source>
</evidence>
<evidence type="ECO:0000259" key="1">
    <source>
        <dbReference type="PROSITE" id="PS50883"/>
    </source>
</evidence>
<comment type="caution">
    <text evidence="2">The sequence shown here is derived from an EMBL/GenBank/DDBJ whole genome shotgun (WGS) entry which is preliminary data.</text>
</comment>
<dbReference type="eggNOG" id="COG5001">
    <property type="taxonomic scope" value="Bacteria"/>
</dbReference>
<dbReference type="EMBL" id="JEMU01000021">
    <property type="protein sequence ID" value="KAJ01697.1"/>
    <property type="molecule type" value="Genomic_DNA"/>
</dbReference>
<organism evidence="2 3">
    <name type="scientific">Sulfitobacter mediterraneus</name>
    <dbReference type="NCBI Taxonomy" id="83219"/>
    <lineage>
        <taxon>Bacteria</taxon>
        <taxon>Pseudomonadati</taxon>
        <taxon>Pseudomonadota</taxon>
        <taxon>Alphaproteobacteria</taxon>
        <taxon>Rhodobacterales</taxon>
        <taxon>Roseobacteraceae</taxon>
        <taxon>Sulfitobacter</taxon>
    </lineage>
</organism>
<evidence type="ECO:0000313" key="2">
    <source>
        <dbReference type="EMBL" id="KAJ01697.1"/>
    </source>
</evidence>
<dbReference type="AlphaFoldDB" id="A0A061SLI9"/>
<dbReference type="SUPFAM" id="SSF141868">
    <property type="entry name" value="EAL domain-like"/>
    <property type="match status" value="1"/>
</dbReference>
<dbReference type="InterPro" id="IPR035919">
    <property type="entry name" value="EAL_sf"/>
</dbReference>
<protein>
    <submittedName>
        <fullName evidence="2">Diguanylate cyclase</fullName>
    </submittedName>
</protein>
<dbReference type="PROSITE" id="PS50883">
    <property type="entry name" value="EAL"/>
    <property type="match status" value="1"/>
</dbReference>
<reference evidence="2 3" key="1">
    <citation type="journal article" date="2014" name="Genome Announc.">
        <title>Draft Genome Sequences of Two Isolates of the Roseobacter Group, Sulfitobacter sp. Strains 3SOLIMAR09 and 1FIGIMAR09, from Harbors of Mallorca Island (Mediterranean Sea).</title>
        <authorList>
            <person name="Mas-Llado M."/>
            <person name="Pina-Villalonga J.M."/>
            <person name="Brunet-Galmes I."/>
            <person name="Nogales B."/>
            <person name="Bosch R."/>
        </authorList>
    </citation>
    <scope>NUCLEOTIDE SEQUENCE [LARGE SCALE GENOMIC DNA]</scope>
    <source>
        <strain evidence="2 3">1FIGIMAR09</strain>
    </source>
</reference>
<dbReference type="Gene3D" id="3.20.20.450">
    <property type="entry name" value="EAL domain"/>
    <property type="match status" value="1"/>
</dbReference>
<sequence length="62" mass="6892">METLAEGVETVGEHVLLAQLGCDHVQGFGIARPMPFEQTMDWITRHTAKLEDVPRIMDGKGK</sequence>
<feature type="domain" description="EAL" evidence="1">
    <location>
        <begin position="1"/>
        <end position="47"/>
    </location>
</feature>
<name>A0A061SLI9_9RHOB</name>
<dbReference type="InterPro" id="IPR001633">
    <property type="entry name" value="EAL_dom"/>
</dbReference>